<evidence type="ECO:0000313" key="5">
    <source>
        <dbReference type="Proteomes" id="UP001597011"/>
    </source>
</evidence>
<accession>A0ABW3BTE3</accession>
<dbReference type="InterPro" id="IPR026444">
    <property type="entry name" value="Secre_tail"/>
</dbReference>
<sequence length="427" mass="46722">MKTKALLRNSLISLIFLSYLTIQSQVTKVFDFNSTNQLLTEFNQGGSSKLITQTSNAGIGNSGTVSVLGETNEVFTSKQGYSITGKGSHYEFKTYFKSEYNNGYGGFGFTSNPNASHYFYAAPMDGLGISLHGGGYIFSSGLITESGSWTNEDVLNSASADKWYLAVLTIDLLGNSNFEMTISIYPSKSDGTLLDSSNPIETKTWKVQNKVMANSKIIYAYFGFGGQRITNFDNYVINLKGGATIVEAGAPVVIGSSVLNNNTKQIEISCDVTDDRGNDVTEKGIVYSTSVELPTVSDSKIDLGGGEGPYSYQIENLIPNTMYYVRSYAKNANGISYGNINTIDTSAMSDIIIDFKAKIKTYPNPSTNYIGLSGLSESENYVIYSLQGKEILRGTIAKENKIDVRFLSNGMYLLKLENFEIIKFIKE</sequence>
<organism evidence="4 5">
    <name type="scientific">Mariniflexile aquimaris</name>
    <dbReference type="NCBI Taxonomy" id="881009"/>
    <lineage>
        <taxon>Bacteria</taxon>
        <taxon>Pseudomonadati</taxon>
        <taxon>Bacteroidota</taxon>
        <taxon>Flavobacteriia</taxon>
        <taxon>Flavobacteriales</taxon>
        <taxon>Flavobacteriaceae</taxon>
        <taxon>Mariniflexile</taxon>
    </lineage>
</organism>
<protein>
    <submittedName>
        <fullName evidence="4">T9SS type A sorting domain-containing protein</fullName>
    </submittedName>
</protein>
<feature type="chain" id="PRO_5045811243" evidence="2">
    <location>
        <begin position="25"/>
        <end position="427"/>
    </location>
</feature>
<dbReference type="Proteomes" id="UP001597011">
    <property type="component" value="Unassembled WGS sequence"/>
</dbReference>
<proteinExistence type="predicted"/>
<feature type="domain" description="Secretion system C-terminal sorting" evidence="3">
    <location>
        <begin position="362"/>
        <end position="418"/>
    </location>
</feature>
<gene>
    <name evidence="4" type="ORF">ACFQ0I_10375</name>
</gene>
<keyword evidence="5" id="KW-1185">Reference proteome</keyword>
<dbReference type="Pfam" id="PF18962">
    <property type="entry name" value="Por_Secre_tail"/>
    <property type="match status" value="1"/>
</dbReference>
<evidence type="ECO:0000256" key="1">
    <source>
        <dbReference type="ARBA" id="ARBA00022729"/>
    </source>
</evidence>
<evidence type="ECO:0000259" key="3">
    <source>
        <dbReference type="Pfam" id="PF18962"/>
    </source>
</evidence>
<keyword evidence="1 2" id="KW-0732">Signal</keyword>
<feature type="signal peptide" evidence="2">
    <location>
        <begin position="1"/>
        <end position="24"/>
    </location>
</feature>
<dbReference type="RefSeq" id="WP_379941989.1">
    <property type="nucleotide sequence ID" value="NZ_JBHTIB010000012.1"/>
</dbReference>
<evidence type="ECO:0000313" key="4">
    <source>
        <dbReference type="EMBL" id="MFD0836171.1"/>
    </source>
</evidence>
<dbReference type="NCBIfam" id="TIGR04183">
    <property type="entry name" value="Por_Secre_tail"/>
    <property type="match status" value="1"/>
</dbReference>
<evidence type="ECO:0000256" key="2">
    <source>
        <dbReference type="SAM" id="SignalP"/>
    </source>
</evidence>
<dbReference type="EMBL" id="JBHTIB010000012">
    <property type="protein sequence ID" value="MFD0836171.1"/>
    <property type="molecule type" value="Genomic_DNA"/>
</dbReference>
<name>A0ABW3BTE3_9FLAO</name>
<comment type="caution">
    <text evidence="4">The sequence shown here is derived from an EMBL/GenBank/DDBJ whole genome shotgun (WGS) entry which is preliminary data.</text>
</comment>
<reference evidence="5" key="1">
    <citation type="journal article" date="2019" name="Int. J. Syst. Evol. Microbiol.">
        <title>The Global Catalogue of Microorganisms (GCM) 10K type strain sequencing project: providing services to taxonomists for standard genome sequencing and annotation.</title>
        <authorList>
            <consortium name="The Broad Institute Genomics Platform"/>
            <consortium name="The Broad Institute Genome Sequencing Center for Infectious Disease"/>
            <person name="Wu L."/>
            <person name="Ma J."/>
        </authorList>
    </citation>
    <scope>NUCLEOTIDE SEQUENCE [LARGE SCALE GENOMIC DNA]</scope>
    <source>
        <strain evidence="5">CCUG 60529</strain>
    </source>
</reference>